<proteinExistence type="predicted"/>
<feature type="compositionally biased region" description="Low complexity" evidence="1">
    <location>
        <begin position="126"/>
        <end position="138"/>
    </location>
</feature>
<feature type="non-terminal residue" evidence="2">
    <location>
        <position position="529"/>
    </location>
</feature>
<dbReference type="PANTHER" id="PTHR12659">
    <property type="entry name" value="RHO-TYPE GTPASE ACTIVATING PROTEIN"/>
    <property type="match status" value="1"/>
</dbReference>
<gene>
    <name evidence="2" type="ORF">AMK59_4778</name>
</gene>
<evidence type="ECO:0000313" key="3">
    <source>
        <dbReference type="Proteomes" id="UP000051574"/>
    </source>
</evidence>
<accession>A0A0T6B7S9</accession>
<dbReference type="PANTHER" id="PTHR12659:SF7">
    <property type="entry name" value="CROSSVEINLESS C, ISOFORM C"/>
    <property type="match status" value="1"/>
</dbReference>
<dbReference type="GO" id="GO:0035023">
    <property type="term" value="P:regulation of Rho protein signal transduction"/>
    <property type="evidence" value="ECO:0007669"/>
    <property type="project" value="TreeGrafter"/>
</dbReference>
<dbReference type="Proteomes" id="UP000051574">
    <property type="component" value="Unassembled WGS sequence"/>
</dbReference>
<dbReference type="OrthoDB" id="10003330at2759"/>
<reference evidence="2 3" key="1">
    <citation type="submission" date="2015-09" db="EMBL/GenBank/DDBJ databases">
        <title>Draft genome of the scarab beetle Oryctes borbonicus.</title>
        <authorList>
            <person name="Meyer J.M."/>
            <person name="Markov G.V."/>
            <person name="Baskaran P."/>
            <person name="Herrmann M."/>
            <person name="Sommer R.J."/>
            <person name="Roedelsperger C."/>
        </authorList>
    </citation>
    <scope>NUCLEOTIDE SEQUENCE [LARGE SCALE GENOMIC DNA]</scope>
    <source>
        <strain evidence="2">OB123</strain>
        <tissue evidence="2">Whole animal</tissue>
    </source>
</reference>
<sequence>MSCYDPYQEIDSYLEQAHIDINSALDEKCDNNAKVVENVVNWEENYEHDINDLLDSYVQDDDYSEKKHVIEIEKDGLEEETNGTVDRSGSHFEGSIDDEIEIFCDLDKDYDERRSTDSLQFVNTRGTGTQTSPSQSSTNLTCTSDSSSLSPCIVSDRETFDEQDQSFSDQTIIRSQWQKSSSTSVLKKITKVNRQARSQSDRHLSEIETTEACKWLRAAGFPQYAQMYEDMQFPIDLNAVKDDHPLLDSSVLHSLYRRLHILNKCAQFHQHRSTHTDDSEDEQCALSENWAYQSDIRRWSRTCQRDELAVFSGQDGKALRRSSHPYHTDELPKPESPRNKFHRALSPSRRKRRDEILSTSSGLNVLELLSKQLSDFSASNSEILDPASPFRRSRRRKTGSLDKTDSWLHLPNSSDSILFSNIDKGDESETFDRPESEEREGREIYTLSANQLQVLRKLALLKLTAHMEKYCSTHKTGWNWNVTKFMRKLKCPAYKDKVIFGVSITVIQQRTGLPLPRNIAEALNWLVAN</sequence>
<dbReference type="Gene3D" id="1.10.287.2070">
    <property type="match status" value="1"/>
</dbReference>
<protein>
    <recommendedName>
        <fullName evidence="4">SAM domain-containing protein</fullName>
    </recommendedName>
</protein>
<evidence type="ECO:0000256" key="1">
    <source>
        <dbReference type="SAM" id="MobiDB-lite"/>
    </source>
</evidence>
<organism evidence="2 3">
    <name type="scientific">Oryctes borbonicus</name>
    <dbReference type="NCBI Taxonomy" id="1629725"/>
    <lineage>
        <taxon>Eukaryota</taxon>
        <taxon>Metazoa</taxon>
        <taxon>Ecdysozoa</taxon>
        <taxon>Arthropoda</taxon>
        <taxon>Hexapoda</taxon>
        <taxon>Insecta</taxon>
        <taxon>Pterygota</taxon>
        <taxon>Neoptera</taxon>
        <taxon>Endopterygota</taxon>
        <taxon>Coleoptera</taxon>
        <taxon>Polyphaga</taxon>
        <taxon>Scarabaeiformia</taxon>
        <taxon>Scarabaeidae</taxon>
        <taxon>Dynastinae</taxon>
        <taxon>Oryctes</taxon>
    </lineage>
</organism>
<name>A0A0T6B7S9_9SCAR</name>
<dbReference type="AlphaFoldDB" id="A0A0T6B7S9"/>
<dbReference type="GO" id="GO:0005096">
    <property type="term" value="F:GTPase activator activity"/>
    <property type="evidence" value="ECO:0007669"/>
    <property type="project" value="TreeGrafter"/>
</dbReference>
<dbReference type="SUPFAM" id="SSF47769">
    <property type="entry name" value="SAM/Pointed domain"/>
    <property type="match status" value="1"/>
</dbReference>
<evidence type="ECO:0008006" key="4">
    <source>
        <dbReference type="Google" id="ProtNLM"/>
    </source>
</evidence>
<feature type="compositionally biased region" description="Basic residues" evidence="1">
    <location>
        <begin position="339"/>
        <end position="352"/>
    </location>
</feature>
<feature type="region of interest" description="Disordered" evidence="1">
    <location>
        <begin position="117"/>
        <end position="143"/>
    </location>
</feature>
<feature type="region of interest" description="Disordered" evidence="1">
    <location>
        <begin position="314"/>
        <end position="356"/>
    </location>
</feature>
<dbReference type="GO" id="GO:0030036">
    <property type="term" value="P:actin cytoskeleton organization"/>
    <property type="evidence" value="ECO:0007669"/>
    <property type="project" value="TreeGrafter"/>
</dbReference>
<evidence type="ECO:0000313" key="2">
    <source>
        <dbReference type="EMBL" id="KRT83361.1"/>
    </source>
</evidence>
<dbReference type="EMBL" id="LJIG01009297">
    <property type="protein sequence ID" value="KRT83361.1"/>
    <property type="molecule type" value="Genomic_DNA"/>
</dbReference>
<feature type="compositionally biased region" description="Basic and acidic residues" evidence="1">
    <location>
        <begin position="326"/>
        <end position="338"/>
    </location>
</feature>
<comment type="caution">
    <text evidence="2">The sequence shown here is derived from an EMBL/GenBank/DDBJ whole genome shotgun (WGS) entry which is preliminary data.</text>
</comment>
<dbReference type="InterPro" id="IPR013761">
    <property type="entry name" value="SAM/pointed_sf"/>
</dbReference>
<keyword evidence="3" id="KW-1185">Reference proteome</keyword>